<evidence type="ECO:0000313" key="1">
    <source>
        <dbReference type="EMBL" id="KAK3738253.1"/>
    </source>
</evidence>
<dbReference type="EMBL" id="JAWDGP010006599">
    <property type="protein sequence ID" value="KAK3738253.1"/>
    <property type="molecule type" value="Genomic_DNA"/>
</dbReference>
<reference evidence="1" key="1">
    <citation type="journal article" date="2023" name="G3 (Bethesda)">
        <title>A reference genome for the long-term kleptoplast-retaining sea slug Elysia crispata morphotype clarki.</title>
        <authorList>
            <person name="Eastman K.E."/>
            <person name="Pendleton A.L."/>
            <person name="Shaikh M.A."/>
            <person name="Suttiyut T."/>
            <person name="Ogas R."/>
            <person name="Tomko P."/>
            <person name="Gavelis G."/>
            <person name="Widhalm J.R."/>
            <person name="Wisecaver J.H."/>
        </authorList>
    </citation>
    <scope>NUCLEOTIDE SEQUENCE</scope>
    <source>
        <strain evidence="1">ECLA1</strain>
    </source>
</reference>
<protein>
    <submittedName>
        <fullName evidence="1">Uncharacterized protein</fullName>
    </submittedName>
</protein>
<keyword evidence="2" id="KW-1185">Reference proteome</keyword>
<organism evidence="1 2">
    <name type="scientific">Elysia crispata</name>
    <name type="common">lettuce slug</name>
    <dbReference type="NCBI Taxonomy" id="231223"/>
    <lineage>
        <taxon>Eukaryota</taxon>
        <taxon>Metazoa</taxon>
        <taxon>Spiralia</taxon>
        <taxon>Lophotrochozoa</taxon>
        <taxon>Mollusca</taxon>
        <taxon>Gastropoda</taxon>
        <taxon>Heterobranchia</taxon>
        <taxon>Euthyneura</taxon>
        <taxon>Panpulmonata</taxon>
        <taxon>Sacoglossa</taxon>
        <taxon>Placobranchoidea</taxon>
        <taxon>Plakobranchidae</taxon>
        <taxon>Elysia</taxon>
    </lineage>
</organism>
<comment type="caution">
    <text evidence="1">The sequence shown here is derived from an EMBL/GenBank/DDBJ whole genome shotgun (WGS) entry which is preliminary data.</text>
</comment>
<dbReference type="Proteomes" id="UP001283361">
    <property type="component" value="Unassembled WGS sequence"/>
</dbReference>
<evidence type="ECO:0000313" key="2">
    <source>
        <dbReference type="Proteomes" id="UP001283361"/>
    </source>
</evidence>
<sequence length="300" mass="35098">MATGHILPGYGDPVSQLRRVRSAGCYPLDSFSLYERKRAAELSKREFEQIRENARRMWSTNSPRETTYDSFFKDKDVMEITHTRPTSSYRHNNPHPPQVFLTNRLHYIEGYQNPDVTIGKSHYRIDASLSPDLQEQRRAPRLKYVARPDTALVNQYKDNYGFKSVLPPREAQAAEAWVKLADDVDREKVIDTIREHEEVKKLQECSDQARPKSSYPSLHRWMKISGVEEHDATSRILQTLNSNPTKKHYEMCGYQPQHMGHKKREEIHSAGMYRYTPRLRRGDFSMHPGWPTSLPHHRVP</sequence>
<dbReference type="AlphaFoldDB" id="A0AAE0Y9W9"/>
<name>A0AAE0Y9W9_9GAST</name>
<accession>A0AAE0Y9W9</accession>
<gene>
    <name evidence="1" type="ORF">RRG08_039664</name>
</gene>
<proteinExistence type="predicted"/>